<comment type="caution">
    <text evidence="1">The sequence shown here is derived from an EMBL/GenBank/DDBJ whole genome shotgun (WGS) entry which is preliminary data.</text>
</comment>
<reference evidence="2 3" key="2">
    <citation type="submission" date="2024-07" db="EMBL/GenBank/DDBJ databases">
        <authorList>
            <person name="Akdeniz Z."/>
        </authorList>
    </citation>
    <scope>NUCLEOTIDE SEQUENCE [LARGE SCALE GENOMIC DNA]</scope>
</reference>
<proteinExistence type="predicted"/>
<evidence type="ECO:0000313" key="3">
    <source>
        <dbReference type="Proteomes" id="UP001642409"/>
    </source>
</evidence>
<reference evidence="1" key="1">
    <citation type="submission" date="2023-06" db="EMBL/GenBank/DDBJ databases">
        <authorList>
            <person name="Kurt Z."/>
        </authorList>
    </citation>
    <scope>NUCLEOTIDE SEQUENCE</scope>
</reference>
<protein>
    <submittedName>
        <fullName evidence="2">Hypothetical_protein</fullName>
    </submittedName>
</protein>
<dbReference type="Proteomes" id="UP001642409">
    <property type="component" value="Unassembled WGS sequence"/>
</dbReference>
<evidence type="ECO:0000313" key="1">
    <source>
        <dbReference type="EMBL" id="CAI9963012.1"/>
    </source>
</evidence>
<dbReference type="AlphaFoldDB" id="A0AA86USD0"/>
<organism evidence="1">
    <name type="scientific">Hexamita inflata</name>
    <dbReference type="NCBI Taxonomy" id="28002"/>
    <lineage>
        <taxon>Eukaryota</taxon>
        <taxon>Metamonada</taxon>
        <taxon>Diplomonadida</taxon>
        <taxon>Hexamitidae</taxon>
        <taxon>Hexamitinae</taxon>
        <taxon>Hexamita</taxon>
    </lineage>
</organism>
<accession>A0AA86USD0</accession>
<evidence type="ECO:0000313" key="2">
    <source>
        <dbReference type="EMBL" id="CAL6047822.1"/>
    </source>
</evidence>
<name>A0AA86USD0_9EUKA</name>
<dbReference type="EMBL" id="CAXDID020000173">
    <property type="protein sequence ID" value="CAL6047822.1"/>
    <property type="molecule type" value="Genomic_DNA"/>
</dbReference>
<gene>
    <name evidence="2" type="ORF">HINF_LOCUS42391</name>
    <name evidence="1" type="ORF">HINF_LOCUS50657</name>
</gene>
<sequence length="156" mass="18334">MIFQFAQITRKSKNQIQKYLHAYLVSLLIVIDYARRYNTIILSQKILPLLFFRNPAFETHLKLFCVKFEFIKQTSDIHFSDVSCRNKFSRASVILVEAMTGNKIKRSDPQIRQGVVRLCNLIYLLLQVISQIILFEPSQNFSENLVYSDLQILQEI</sequence>
<dbReference type="EMBL" id="CATOUU010000964">
    <property type="protein sequence ID" value="CAI9963012.1"/>
    <property type="molecule type" value="Genomic_DNA"/>
</dbReference>
<keyword evidence="3" id="KW-1185">Reference proteome</keyword>